<gene>
    <name evidence="2" type="ORF">DdX_04181</name>
</gene>
<accession>A0AAD4R7I6</accession>
<evidence type="ECO:0000256" key="1">
    <source>
        <dbReference type="SAM" id="SignalP"/>
    </source>
</evidence>
<dbReference type="Proteomes" id="UP001201812">
    <property type="component" value="Unassembled WGS sequence"/>
</dbReference>
<reference evidence="2" key="1">
    <citation type="submission" date="2022-01" db="EMBL/GenBank/DDBJ databases">
        <title>Genome Sequence Resource for Two Populations of Ditylenchus destructor, the Migratory Endoparasitic Phytonematode.</title>
        <authorList>
            <person name="Zhang H."/>
            <person name="Lin R."/>
            <person name="Xie B."/>
        </authorList>
    </citation>
    <scope>NUCLEOTIDE SEQUENCE</scope>
    <source>
        <strain evidence="2">BazhouSP</strain>
    </source>
</reference>
<name>A0AAD4R7I6_9BILA</name>
<evidence type="ECO:0000313" key="2">
    <source>
        <dbReference type="EMBL" id="KAI1721894.1"/>
    </source>
</evidence>
<feature type="signal peptide" evidence="1">
    <location>
        <begin position="1"/>
        <end position="25"/>
    </location>
</feature>
<evidence type="ECO:0000313" key="3">
    <source>
        <dbReference type="Proteomes" id="UP001201812"/>
    </source>
</evidence>
<keyword evidence="1" id="KW-0732">Signal</keyword>
<dbReference type="AlphaFoldDB" id="A0AAD4R7I6"/>
<sequence>MCSLFNFFVIFAALFIISGLVPVDAKNFDYLKAVYKRDIRKWVVQFKAGGSYVLQKAEIFYCSKEGVYYFNYCVGTGLMKKCKSLKINISRLSRDEQQHLSAYVTQHATHYDQHYKWGRSTWHTNVPGEVIEDIDSDNPETDDEY</sequence>
<feature type="chain" id="PRO_5042063830" evidence="1">
    <location>
        <begin position="26"/>
        <end position="145"/>
    </location>
</feature>
<keyword evidence="3" id="KW-1185">Reference proteome</keyword>
<organism evidence="2 3">
    <name type="scientific">Ditylenchus destructor</name>
    <dbReference type="NCBI Taxonomy" id="166010"/>
    <lineage>
        <taxon>Eukaryota</taxon>
        <taxon>Metazoa</taxon>
        <taxon>Ecdysozoa</taxon>
        <taxon>Nematoda</taxon>
        <taxon>Chromadorea</taxon>
        <taxon>Rhabditida</taxon>
        <taxon>Tylenchina</taxon>
        <taxon>Tylenchomorpha</taxon>
        <taxon>Sphaerularioidea</taxon>
        <taxon>Anguinidae</taxon>
        <taxon>Anguininae</taxon>
        <taxon>Ditylenchus</taxon>
    </lineage>
</organism>
<comment type="caution">
    <text evidence="2">The sequence shown here is derived from an EMBL/GenBank/DDBJ whole genome shotgun (WGS) entry which is preliminary data.</text>
</comment>
<proteinExistence type="predicted"/>
<protein>
    <submittedName>
        <fullName evidence="2">Uncharacterized protein</fullName>
    </submittedName>
</protein>
<dbReference type="EMBL" id="JAKKPZ010000004">
    <property type="protein sequence ID" value="KAI1721894.1"/>
    <property type="molecule type" value="Genomic_DNA"/>
</dbReference>